<feature type="compositionally biased region" description="Polar residues" evidence="1">
    <location>
        <begin position="1"/>
        <end position="24"/>
    </location>
</feature>
<keyword evidence="2" id="KW-0472">Membrane</keyword>
<feature type="transmembrane region" description="Helical" evidence="2">
    <location>
        <begin position="93"/>
        <end position="116"/>
    </location>
</feature>
<evidence type="ECO:0000313" key="3">
    <source>
        <dbReference type="EMBL" id="KAF0325848.1"/>
    </source>
</evidence>
<name>A0A8H3WK01_9PEZI</name>
<evidence type="ECO:0000256" key="1">
    <source>
        <dbReference type="SAM" id="MobiDB-lite"/>
    </source>
</evidence>
<evidence type="ECO:0000313" key="4">
    <source>
        <dbReference type="Proteomes" id="UP000434172"/>
    </source>
</evidence>
<proteinExistence type="predicted"/>
<protein>
    <submittedName>
        <fullName evidence="3">Uncharacterized protein</fullName>
    </submittedName>
</protein>
<sequence length="678" mass="75846">MQNSSSSTSLQHKPLSRQSFSSNGDPPPSARSLLAENESGQASLPGRPVEQETNDILVEQQSSTFSKYKPVCTGENAAAEVKGPRRRVGVASLPTDCAAVLLSMAMIIFVCLVWKLDGSRVINNSYDSWKNAITVLGTFFPILFASIVGRLMTESIRWNLEKGSTIGCLEQLMGSQTVGGSVLTILRLRSLSVLSPLLLMLWSFSPLGAQSLLRMTESRYGYREIATTSAFFDTNAKSQLPDWWSTYNPQVFRYQTARTRLAVLKSLYATTITAPEKTRNDTMDIWGNVKIPILKEMKGQEWQDTSSQNATLQYTSLVGVPVNHVGEGNTSFHIESTYVQLECFNATYYLSERNSDPASRVPIEANGLRRASKFERGDKPYSLPNGTWHGYKSVMGRSWSIALDRFVNPLWLGDNGTQNSTDYQGFLSGREDKMDRPILFLDEVDVDAGPTSLLFTARCQSNRLSQKPHPSENISQLSFPPVFWPITQYMPDEMEVTYQSESSLYYIKDSYIKSQLDQDIHFLQNVTKEEVSIRLTQLLNTYLQLSQLYLNITTGGEIDGKFEPNITVPTTEKEEFLIMHVSRGWAVLSLASSLVLLAASIVGIVFKHMARGPEALGYVSTALRDSRHVELDFDSGWMDGIDLSRRMRNERIRLGVVAVGNDKLPVLGIGREKNTDRM</sequence>
<dbReference type="Proteomes" id="UP000434172">
    <property type="component" value="Unassembled WGS sequence"/>
</dbReference>
<evidence type="ECO:0000256" key="2">
    <source>
        <dbReference type="SAM" id="Phobius"/>
    </source>
</evidence>
<organism evidence="3 4">
    <name type="scientific">Colletotrichum asianum</name>
    <dbReference type="NCBI Taxonomy" id="702518"/>
    <lineage>
        <taxon>Eukaryota</taxon>
        <taxon>Fungi</taxon>
        <taxon>Dikarya</taxon>
        <taxon>Ascomycota</taxon>
        <taxon>Pezizomycotina</taxon>
        <taxon>Sordariomycetes</taxon>
        <taxon>Hypocreomycetidae</taxon>
        <taxon>Glomerellales</taxon>
        <taxon>Glomerellaceae</taxon>
        <taxon>Colletotrichum</taxon>
        <taxon>Colletotrichum gloeosporioides species complex</taxon>
    </lineage>
</organism>
<accession>A0A8H3WK01</accession>
<feature type="transmembrane region" description="Helical" evidence="2">
    <location>
        <begin position="585"/>
        <end position="606"/>
    </location>
</feature>
<dbReference type="OrthoDB" id="3692311at2759"/>
<dbReference type="AlphaFoldDB" id="A0A8H3WK01"/>
<feature type="region of interest" description="Disordered" evidence="1">
    <location>
        <begin position="1"/>
        <end position="49"/>
    </location>
</feature>
<keyword evidence="2" id="KW-0812">Transmembrane</keyword>
<keyword evidence="4" id="KW-1185">Reference proteome</keyword>
<keyword evidence="2" id="KW-1133">Transmembrane helix</keyword>
<dbReference type="EMBL" id="WOWK01000034">
    <property type="protein sequence ID" value="KAF0325848.1"/>
    <property type="molecule type" value="Genomic_DNA"/>
</dbReference>
<comment type="caution">
    <text evidence="3">The sequence shown here is derived from an EMBL/GenBank/DDBJ whole genome shotgun (WGS) entry which is preliminary data.</text>
</comment>
<feature type="transmembrane region" description="Helical" evidence="2">
    <location>
        <begin position="191"/>
        <end position="209"/>
    </location>
</feature>
<reference evidence="3 4" key="1">
    <citation type="submission" date="2019-12" db="EMBL/GenBank/DDBJ databases">
        <title>A genome sequence resource for the geographically widespread anthracnose pathogen Colletotrichum asianum.</title>
        <authorList>
            <person name="Meng Y."/>
        </authorList>
    </citation>
    <scope>NUCLEOTIDE SEQUENCE [LARGE SCALE GENOMIC DNA]</scope>
    <source>
        <strain evidence="3 4">ICMP 18580</strain>
    </source>
</reference>
<gene>
    <name evidence="3" type="ORF">GQ607_006980</name>
</gene>
<feature type="transmembrane region" description="Helical" evidence="2">
    <location>
        <begin position="128"/>
        <end position="148"/>
    </location>
</feature>